<evidence type="ECO:0000313" key="5">
    <source>
        <dbReference type="Proteomes" id="UP000243719"/>
    </source>
</evidence>
<dbReference type="OrthoDB" id="8561330at2"/>
<keyword evidence="2" id="KW-1133">Transmembrane helix</keyword>
<feature type="region of interest" description="Disordered" evidence="1">
    <location>
        <begin position="195"/>
        <end position="265"/>
    </location>
</feature>
<dbReference type="PANTHER" id="PTHR34475">
    <property type="match status" value="1"/>
</dbReference>
<evidence type="ECO:0000259" key="3">
    <source>
        <dbReference type="Pfam" id="PF13464"/>
    </source>
</evidence>
<feature type="domain" description="Cytoskeleton protein RodZ-like C-terminal" evidence="3">
    <location>
        <begin position="287"/>
        <end position="359"/>
    </location>
</feature>
<dbReference type="EMBL" id="FNLO01000017">
    <property type="protein sequence ID" value="SDV51419.1"/>
    <property type="molecule type" value="Genomic_DNA"/>
</dbReference>
<keyword evidence="2" id="KW-0472">Membrane</keyword>
<dbReference type="InterPro" id="IPR001387">
    <property type="entry name" value="Cro/C1-type_HTH"/>
</dbReference>
<dbReference type="AlphaFoldDB" id="A0A1H2PVV1"/>
<dbReference type="RefSeq" id="WP_091913052.1">
    <property type="nucleotide sequence ID" value="NZ_FNLO01000017.1"/>
</dbReference>
<organism evidence="4 5">
    <name type="scientific">Chitinasiproducens palmae</name>
    <dbReference type="NCBI Taxonomy" id="1770053"/>
    <lineage>
        <taxon>Bacteria</taxon>
        <taxon>Pseudomonadati</taxon>
        <taxon>Pseudomonadota</taxon>
        <taxon>Betaproteobacteria</taxon>
        <taxon>Burkholderiales</taxon>
        <taxon>Burkholderiaceae</taxon>
        <taxon>Chitinasiproducens</taxon>
    </lineage>
</organism>
<evidence type="ECO:0000256" key="1">
    <source>
        <dbReference type="SAM" id="MobiDB-lite"/>
    </source>
</evidence>
<protein>
    <submittedName>
        <fullName evidence="4">Cytoskeleton protein RodZ</fullName>
    </submittedName>
</protein>
<dbReference type="InterPro" id="IPR025194">
    <property type="entry name" value="RodZ-like_C"/>
</dbReference>
<dbReference type="InterPro" id="IPR050400">
    <property type="entry name" value="Bact_Cytoskel_RodZ"/>
</dbReference>
<dbReference type="InterPro" id="IPR010982">
    <property type="entry name" value="Lambda_DNA-bd_dom_sf"/>
</dbReference>
<dbReference type="Proteomes" id="UP000243719">
    <property type="component" value="Unassembled WGS sequence"/>
</dbReference>
<feature type="compositionally biased region" description="Gly residues" evidence="1">
    <location>
        <begin position="198"/>
        <end position="207"/>
    </location>
</feature>
<dbReference type="GO" id="GO:0003677">
    <property type="term" value="F:DNA binding"/>
    <property type="evidence" value="ECO:0007669"/>
    <property type="project" value="InterPro"/>
</dbReference>
<dbReference type="PANTHER" id="PTHR34475:SF1">
    <property type="entry name" value="CYTOSKELETON PROTEIN RODZ"/>
    <property type="match status" value="1"/>
</dbReference>
<keyword evidence="2" id="KW-0812">Transmembrane</keyword>
<feature type="transmembrane region" description="Helical" evidence="2">
    <location>
        <begin position="137"/>
        <end position="157"/>
    </location>
</feature>
<reference evidence="5" key="1">
    <citation type="submission" date="2016-09" db="EMBL/GenBank/DDBJ databases">
        <authorList>
            <person name="Varghese N."/>
            <person name="Submissions S."/>
        </authorList>
    </citation>
    <scope>NUCLEOTIDE SEQUENCE [LARGE SCALE GENOMIC DNA]</scope>
    <source>
        <strain evidence="5">JS23</strain>
    </source>
</reference>
<dbReference type="STRING" id="1770053.SAMN05216551_11726"/>
<evidence type="ECO:0000313" key="4">
    <source>
        <dbReference type="EMBL" id="SDV51419.1"/>
    </source>
</evidence>
<evidence type="ECO:0000256" key="2">
    <source>
        <dbReference type="SAM" id="Phobius"/>
    </source>
</evidence>
<sequence>MTDLSQRGIDGAGSSTSAGKPVDENARVVGEQLAAARMQKGRSVDEMAARLKVPVAKLAGLEAGDLSVLPDVTFAIGLVRSYAKILQIDPAPLVTALKRSGGLSPDFSLPEPAASTGLRRAHVPLTWSTRRTDRRSWLIGGVAVVAVLVALVVWRLANEPNGWLARWQGSGKATGTTATTQLGGSDTVTTALPTSGVMGTGGTGATGATGATVGTDGTGTAGATDNPAVAPGATVSPTPGAPTVLPASPVRPPEASGAAATPQQSGAVTPASLTANASGVSGANVVVDVRQDSWISVRQKGGKEVFSGTVRPGSPQNLQAVRPIQIVVGNVAGLNSLTVDGQTIDLQRYTKGRSQVARVDLP</sequence>
<feature type="region of interest" description="Disordered" evidence="1">
    <location>
        <begin position="1"/>
        <end position="25"/>
    </location>
</feature>
<accession>A0A1H2PVV1</accession>
<gene>
    <name evidence="4" type="ORF">SAMN05216551_11726</name>
</gene>
<proteinExistence type="predicted"/>
<dbReference type="Gene3D" id="1.10.260.40">
    <property type="entry name" value="lambda repressor-like DNA-binding domains"/>
    <property type="match status" value="1"/>
</dbReference>
<dbReference type="Pfam" id="PF13464">
    <property type="entry name" value="RodZ_C"/>
    <property type="match status" value="1"/>
</dbReference>
<keyword evidence="5" id="KW-1185">Reference proteome</keyword>
<dbReference type="SUPFAM" id="SSF47413">
    <property type="entry name" value="lambda repressor-like DNA-binding domains"/>
    <property type="match status" value="1"/>
</dbReference>
<dbReference type="CDD" id="cd00093">
    <property type="entry name" value="HTH_XRE"/>
    <property type="match status" value="1"/>
</dbReference>
<dbReference type="Pfam" id="PF13413">
    <property type="entry name" value="HTH_25"/>
    <property type="match status" value="1"/>
</dbReference>
<name>A0A1H2PVV1_9BURK</name>